<dbReference type="HOGENOM" id="CLU_100715_1_1_1"/>
<evidence type="ECO:0000313" key="2">
    <source>
        <dbReference type="EMBL" id="EJT50577.1"/>
    </source>
</evidence>
<dbReference type="InterPro" id="IPR035959">
    <property type="entry name" value="RutC-like_sf"/>
</dbReference>
<proteinExistence type="predicted"/>
<organism evidence="2 3">
    <name type="scientific">Trichosporon asahii var. asahii (strain ATCC 90039 / CBS 2479 / JCM 2466 / KCTC 7840 / NBRC 103889/ NCYC 2677 / UAMH 7654)</name>
    <name type="common">Yeast</name>
    <dbReference type="NCBI Taxonomy" id="1186058"/>
    <lineage>
        <taxon>Eukaryota</taxon>
        <taxon>Fungi</taxon>
        <taxon>Dikarya</taxon>
        <taxon>Basidiomycota</taxon>
        <taxon>Agaricomycotina</taxon>
        <taxon>Tremellomycetes</taxon>
        <taxon>Trichosporonales</taxon>
        <taxon>Trichosporonaceae</taxon>
        <taxon>Trichosporon</taxon>
    </lineage>
</organism>
<protein>
    <submittedName>
        <fullName evidence="2">Uncharacterized protein</fullName>
    </submittedName>
</protein>
<dbReference type="InterPro" id="IPR006175">
    <property type="entry name" value="YjgF/YER057c/UK114"/>
</dbReference>
<name>J6F5M0_TRIAS</name>
<evidence type="ECO:0000313" key="3">
    <source>
        <dbReference type="Proteomes" id="UP000002748"/>
    </source>
</evidence>
<dbReference type="RefSeq" id="XP_014181901.1">
    <property type="nucleotide sequence ID" value="XM_014326426.1"/>
</dbReference>
<dbReference type="GO" id="GO:0019239">
    <property type="term" value="F:deaminase activity"/>
    <property type="evidence" value="ECO:0007669"/>
    <property type="project" value="TreeGrafter"/>
</dbReference>
<dbReference type="Proteomes" id="UP000002748">
    <property type="component" value="Unassembled WGS sequence"/>
</dbReference>
<dbReference type="AlphaFoldDB" id="J6F5M0"/>
<dbReference type="Pfam" id="PF01042">
    <property type="entry name" value="Ribonuc_L-PSP"/>
    <property type="match status" value="1"/>
</dbReference>
<dbReference type="GO" id="GO:0005829">
    <property type="term" value="C:cytosol"/>
    <property type="evidence" value="ECO:0007669"/>
    <property type="project" value="TreeGrafter"/>
</dbReference>
<dbReference type="PANTHER" id="PTHR11803:SF39">
    <property type="entry name" value="2-IMINOBUTANOATE_2-IMINOPROPANOATE DEAMINASE"/>
    <property type="match status" value="1"/>
</dbReference>
<dbReference type="SUPFAM" id="SSF55298">
    <property type="entry name" value="YjgF-like"/>
    <property type="match status" value="1"/>
</dbReference>
<dbReference type="CDD" id="cd06152">
    <property type="entry name" value="YjgF_YER057c_UK114_like_4"/>
    <property type="match status" value="1"/>
</dbReference>
<dbReference type="KEGG" id="tasa:A1Q1_08279"/>
<gene>
    <name evidence="2" type="ORF">A1Q1_08279</name>
</gene>
<accession>J6F5M0</accession>
<evidence type="ECO:0000256" key="1">
    <source>
        <dbReference type="SAM" id="MobiDB-lite"/>
    </source>
</evidence>
<dbReference type="PANTHER" id="PTHR11803">
    <property type="entry name" value="2-IMINOBUTANOATE/2-IMINOPROPANOATE DEAMINASE RIDA"/>
    <property type="match status" value="1"/>
</dbReference>
<dbReference type="EMBL" id="ALBS01000097">
    <property type="protein sequence ID" value="EJT50577.1"/>
    <property type="molecule type" value="Genomic_DNA"/>
</dbReference>
<feature type="region of interest" description="Disordered" evidence="1">
    <location>
        <begin position="55"/>
        <end position="94"/>
    </location>
</feature>
<dbReference type="VEuPathDB" id="FungiDB:A1Q1_08279"/>
<dbReference type="GeneID" id="25991791"/>
<dbReference type="OrthoDB" id="309640at2759"/>
<dbReference type="GO" id="GO:0005739">
    <property type="term" value="C:mitochondrion"/>
    <property type="evidence" value="ECO:0007669"/>
    <property type="project" value="TreeGrafter"/>
</dbReference>
<dbReference type="Gene3D" id="3.30.1330.40">
    <property type="entry name" value="RutC-like"/>
    <property type="match status" value="1"/>
</dbReference>
<sequence length="184" mass="20381">MTFDKSTVKFSAYEGWGQTALKEYHYSQAVRVGDNIECSGQGEWLPSSVPPYPLPHSHSHPRVPSDRRHCLPAPSSASGKLTPSGGWDPQPPNAISEDVEAQIEQAFKNVELALKSAGGKGWSQVFRVRSYHLTLDDAAMDLMIANFRKWMPDHCPVWTCVEVTRLGIPGMKAEIEVVAHDPKN</sequence>
<reference evidence="2 3" key="1">
    <citation type="journal article" date="2012" name="Eukaryot. Cell">
        <title>Draft genome sequence of CBS 2479, the standard type strain of Trichosporon asahii.</title>
        <authorList>
            <person name="Yang R.Y."/>
            <person name="Li H.T."/>
            <person name="Zhu H."/>
            <person name="Zhou G.P."/>
            <person name="Wang M."/>
            <person name="Wang L."/>
        </authorList>
    </citation>
    <scope>NUCLEOTIDE SEQUENCE [LARGE SCALE GENOMIC DNA]</scope>
    <source>
        <strain evidence="3">ATCC 90039 / CBS 2479 / JCM 2466 / KCTC 7840 / NCYC 2677 / UAMH 7654</strain>
    </source>
</reference>
<comment type="caution">
    <text evidence="2">The sequence shown here is derived from an EMBL/GenBank/DDBJ whole genome shotgun (WGS) entry which is preliminary data.</text>
</comment>